<comment type="caution">
    <text evidence="1">The sequence shown here is derived from an EMBL/GenBank/DDBJ whole genome shotgun (WGS) entry which is preliminary data.</text>
</comment>
<dbReference type="AlphaFoldDB" id="A0A315XK76"/>
<reference evidence="1 2" key="1">
    <citation type="submission" date="2017-03" db="EMBL/GenBank/DDBJ databases">
        <title>Genome sequence of Methanobrevibacter thaueri.</title>
        <authorList>
            <person name="Poehlein A."/>
            <person name="Seedorf H."/>
            <person name="Daniel R."/>
        </authorList>
    </citation>
    <scope>NUCLEOTIDE SEQUENCE [LARGE SCALE GENOMIC DNA]</scope>
    <source>
        <strain evidence="1 2">DSM 11995</strain>
    </source>
</reference>
<dbReference type="OrthoDB" id="73597at2157"/>
<accession>A0A315XK76</accession>
<gene>
    <name evidence="1" type="ORF">MBBTH_18870</name>
</gene>
<name>A0A315XK76_9EURY</name>
<dbReference type="PANTHER" id="PTHR37029:SF1">
    <property type="entry name" value="SSR1768 PROTEIN"/>
    <property type="match status" value="1"/>
</dbReference>
<evidence type="ECO:0000313" key="1">
    <source>
        <dbReference type="EMBL" id="PWB85288.1"/>
    </source>
</evidence>
<protein>
    <recommendedName>
        <fullName evidence="3">DUF2283 domain-containing protein</fullName>
    </recommendedName>
</protein>
<dbReference type="Pfam" id="PF10049">
    <property type="entry name" value="DUF2283"/>
    <property type="match status" value="1"/>
</dbReference>
<organism evidence="1 2">
    <name type="scientific">Methanobrevibacter thaueri</name>
    <dbReference type="NCBI Taxonomy" id="190975"/>
    <lineage>
        <taxon>Archaea</taxon>
        <taxon>Methanobacteriati</taxon>
        <taxon>Methanobacteriota</taxon>
        <taxon>Methanomada group</taxon>
        <taxon>Methanobacteria</taxon>
        <taxon>Methanobacteriales</taxon>
        <taxon>Methanobacteriaceae</taxon>
        <taxon>Methanobrevibacter</taxon>
    </lineage>
</organism>
<dbReference type="EMBL" id="MZGS01000028">
    <property type="protein sequence ID" value="PWB85288.1"/>
    <property type="molecule type" value="Genomic_DNA"/>
</dbReference>
<evidence type="ECO:0000313" key="2">
    <source>
        <dbReference type="Proteomes" id="UP000251717"/>
    </source>
</evidence>
<keyword evidence="2" id="KW-1185">Reference proteome</keyword>
<dbReference type="RefSeq" id="WP_116592776.1">
    <property type="nucleotide sequence ID" value="NZ_MZGS01000028.1"/>
</dbReference>
<sequence>MKGNADNSFEVDYRYDYAYDVLAIKVTRPFKYDKTVEMDEGVLLDFDEDNVPVSLEILDASKRLNVPKYSLKNLIDFKMSVSVDDKSICVCANFKVMLHNSEQTPVLESFTSNYSNIPSMETEFATA</sequence>
<evidence type="ECO:0008006" key="3">
    <source>
        <dbReference type="Google" id="ProtNLM"/>
    </source>
</evidence>
<dbReference type="Proteomes" id="UP000251717">
    <property type="component" value="Unassembled WGS sequence"/>
</dbReference>
<dbReference type="InterPro" id="IPR019270">
    <property type="entry name" value="DUF2283"/>
</dbReference>
<proteinExistence type="predicted"/>
<dbReference type="PANTHER" id="PTHR37029">
    <property type="entry name" value="SSR1768 PROTEIN"/>
    <property type="match status" value="1"/>
</dbReference>